<dbReference type="EMBL" id="BTSX01000005">
    <property type="protein sequence ID" value="GMT02530.1"/>
    <property type="molecule type" value="Genomic_DNA"/>
</dbReference>
<gene>
    <name evidence="1" type="ORF">PENTCL1PPCAC_24704</name>
</gene>
<organism evidence="1 2">
    <name type="scientific">Pristionchus entomophagus</name>
    <dbReference type="NCBI Taxonomy" id="358040"/>
    <lineage>
        <taxon>Eukaryota</taxon>
        <taxon>Metazoa</taxon>
        <taxon>Ecdysozoa</taxon>
        <taxon>Nematoda</taxon>
        <taxon>Chromadorea</taxon>
        <taxon>Rhabditida</taxon>
        <taxon>Rhabditina</taxon>
        <taxon>Diplogasteromorpha</taxon>
        <taxon>Diplogasteroidea</taxon>
        <taxon>Neodiplogasteridae</taxon>
        <taxon>Pristionchus</taxon>
    </lineage>
</organism>
<accession>A0AAV5U813</accession>
<dbReference type="AlphaFoldDB" id="A0AAV5U813"/>
<dbReference type="Proteomes" id="UP001432027">
    <property type="component" value="Unassembled WGS sequence"/>
</dbReference>
<name>A0AAV5U813_9BILA</name>
<reference evidence="1" key="1">
    <citation type="submission" date="2023-10" db="EMBL/GenBank/DDBJ databases">
        <title>Genome assembly of Pristionchus species.</title>
        <authorList>
            <person name="Yoshida K."/>
            <person name="Sommer R.J."/>
        </authorList>
    </citation>
    <scope>NUCLEOTIDE SEQUENCE</scope>
    <source>
        <strain evidence="1">RS0144</strain>
    </source>
</reference>
<comment type="caution">
    <text evidence="1">The sequence shown here is derived from an EMBL/GenBank/DDBJ whole genome shotgun (WGS) entry which is preliminary data.</text>
</comment>
<protein>
    <submittedName>
        <fullName evidence="1">Uncharacterized protein</fullName>
    </submittedName>
</protein>
<dbReference type="Gene3D" id="2.40.50.120">
    <property type="match status" value="1"/>
</dbReference>
<evidence type="ECO:0000313" key="2">
    <source>
        <dbReference type="Proteomes" id="UP001432027"/>
    </source>
</evidence>
<dbReference type="InterPro" id="IPR008993">
    <property type="entry name" value="TIMP-like_OB-fold"/>
</dbReference>
<sequence>MRLLIKRSKEAYLDADWVSHIKLISQVTDASVGGNTDNVRYVEHIEVFKKPAALDVLSTELFGSTLGEFLLEHGKEYLLTDSLISEHL</sequence>
<evidence type="ECO:0000313" key="1">
    <source>
        <dbReference type="EMBL" id="GMT02530.1"/>
    </source>
</evidence>
<feature type="non-terminal residue" evidence="1">
    <location>
        <position position="88"/>
    </location>
</feature>
<proteinExistence type="predicted"/>
<keyword evidence="2" id="KW-1185">Reference proteome</keyword>